<proteinExistence type="predicted"/>
<dbReference type="STRING" id="2010991.A0A3M2SJM8"/>
<evidence type="ECO:0000313" key="2">
    <source>
        <dbReference type="Proteomes" id="UP000277212"/>
    </source>
</evidence>
<dbReference type="NCBIfam" id="TIGR01571">
    <property type="entry name" value="A_thal_Cys_rich"/>
    <property type="match status" value="1"/>
</dbReference>
<sequence length="132" mass="14862">MSHNQEWQNSLCDCSPCDSCLLSSFLPCILFGRTSQRMRNAPNIPVESTNSECMIFCGMQSFTGCGWIYNTMRRGEIREKYGIEGSGMGDCCTSFWCLCCALVQQDNEVRARQVQGCNTQGYQPVKEGMHMP</sequence>
<name>A0A3M2SJM8_9HYPO</name>
<reference evidence="1 2" key="1">
    <citation type="submission" date="2017-06" db="EMBL/GenBank/DDBJ databases">
        <title>Comparative genomic analysis of Ambrosia Fusariam Clade fungi.</title>
        <authorList>
            <person name="Stajich J.E."/>
            <person name="Carrillo J."/>
            <person name="Kijimoto T."/>
            <person name="Eskalen A."/>
            <person name="O'Donnell K."/>
            <person name="Kasson M."/>
        </authorList>
    </citation>
    <scope>NUCLEOTIDE SEQUENCE [LARGE SCALE GENOMIC DNA]</scope>
    <source>
        <strain evidence="1">UCR3666</strain>
    </source>
</reference>
<accession>A0A3M2SJM8</accession>
<keyword evidence="2" id="KW-1185">Reference proteome</keyword>
<dbReference type="Pfam" id="PF04749">
    <property type="entry name" value="PLAC8"/>
    <property type="match status" value="1"/>
</dbReference>
<dbReference type="AlphaFoldDB" id="A0A3M2SJM8"/>
<evidence type="ECO:0008006" key="3">
    <source>
        <dbReference type="Google" id="ProtNLM"/>
    </source>
</evidence>
<dbReference type="Proteomes" id="UP000277212">
    <property type="component" value="Unassembled WGS sequence"/>
</dbReference>
<dbReference type="OrthoDB" id="1045822at2759"/>
<comment type="caution">
    <text evidence="1">The sequence shown here is derived from an EMBL/GenBank/DDBJ whole genome shotgun (WGS) entry which is preliminary data.</text>
</comment>
<dbReference type="PANTHER" id="PTHR15907">
    <property type="entry name" value="DUF614 FAMILY PROTEIN-RELATED"/>
    <property type="match status" value="1"/>
</dbReference>
<dbReference type="EMBL" id="NKUJ01000028">
    <property type="protein sequence ID" value="RMJ17773.1"/>
    <property type="molecule type" value="Genomic_DNA"/>
</dbReference>
<evidence type="ECO:0000313" key="1">
    <source>
        <dbReference type="EMBL" id="RMJ17773.1"/>
    </source>
</evidence>
<gene>
    <name evidence="1" type="ORF">CDV36_002557</name>
</gene>
<organism evidence="1 2">
    <name type="scientific">Fusarium kuroshium</name>
    <dbReference type="NCBI Taxonomy" id="2010991"/>
    <lineage>
        <taxon>Eukaryota</taxon>
        <taxon>Fungi</taxon>
        <taxon>Dikarya</taxon>
        <taxon>Ascomycota</taxon>
        <taxon>Pezizomycotina</taxon>
        <taxon>Sordariomycetes</taxon>
        <taxon>Hypocreomycetidae</taxon>
        <taxon>Hypocreales</taxon>
        <taxon>Nectriaceae</taxon>
        <taxon>Fusarium</taxon>
        <taxon>Fusarium solani species complex</taxon>
    </lineage>
</organism>
<protein>
    <recommendedName>
        <fullName evidence="3">Protein PLANT CADMIUM RESISTANCE 3</fullName>
    </recommendedName>
</protein>
<dbReference type="InterPro" id="IPR006461">
    <property type="entry name" value="PLAC_motif_containing"/>
</dbReference>